<gene>
    <name evidence="3" type="primary">txxe 3862</name>
    <name evidence="3" type="ORF">TXXE_00535</name>
</gene>
<feature type="compositionally biased region" description="Polar residues" evidence="1">
    <location>
        <begin position="163"/>
        <end position="177"/>
    </location>
</feature>
<name>A0ABM8UZB4_THEXY</name>
<protein>
    <recommendedName>
        <fullName evidence="5">Lipoprotein</fullName>
    </recommendedName>
</protein>
<comment type="caution">
    <text evidence="3">The sequence shown here is derived from an EMBL/GenBank/DDBJ whole genome shotgun (WGS) entry which is preliminary data.</text>
</comment>
<feature type="chain" id="PRO_5046104426" description="Lipoprotein" evidence="2">
    <location>
        <begin position="25"/>
        <end position="206"/>
    </location>
</feature>
<keyword evidence="2" id="KW-0732">Signal</keyword>
<sequence>MKTWRIITAAATAFALAATIGCNADNSKDQNNNAPEPAVQDEGQAGAGGTNAPADNPSTEDEGVSGDGQGTEPSTDANGGAGDQPVDLPTPVDPAEPQSDDPAAGESGDGGEGVMTILPIIEPAPNTENTPGAVRALPEPTDPGLTAPDGNASNPGGGVDPNTPVSKQAAVNGSDSAAGTVPGAPADYGDGREPAPVLKAMPATGQ</sequence>
<evidence type="ECO:0000256" key="1">
    <source>
        <dbReference type="SAM" id="MobiDB-lite"/>
    </source>
</evidence>
<evidence type="ECO:0008006" key="5">
    <source>
        <dbReference type="Google" id="ProtNLM"/>
    </source>
</evidence>
<dbReference type="RefSeq" id="WP_213483040.1">
    <property type="nucleotide sequence ID" value="NZ_CAJRAY010000002.1"/>
</dbReference>
<evidence type="ECO:0000313" key="4">
    <source>
        <dbReference type="Proteomes" id="UP000681526"/>
    </source>
</evidence>
<evidence type="ECO:0000256" key="2">
    <source>
        <dbReference type="SAM" id="SignalP"/>
    </source>
</evidence>
<keyword evidence="4" id="KW-1185">Reference proteome</keyword>
<evidence type="ECO:0000313" key="3">
    <source>
        <dbReference type="EMBL" id="CAG5076425.1"/>
    </source>
</evidence>
<organism evidence="3 4">
    <name type="scientific">Thermobacillus xylanilyticus</name>
    <dbReference type="NCBI Taxonomy" id="76633"/>
    <lineage>
        <taxon>Bacteria</taxon>
        <taxon>Bacillati</taxon>
        <taxon>Bacillota</taxon>
        <taxon>Bacilli</taxon>
        <taxon>Bacillales</taxon>
        <taxon>Paenibacillaceae</taxon>
        <taxon>Thermobacillus</taxon>
    </lineage>
</organism>
<feature type="signal peptide" evidence="2">
    <location>
        <begin position="1"/>
        <end position="24"/>
    </location>
</feature>
<feature type="region of interest" description="Disordered" evidence="1">
    <location>
        <begin position="23"/>
        <end position="206"/>
    </location>
</feature>
<dbReference type="Proteomes" id="UP000681526">
    <property type="component" value="Unassembled WGS sequence"/>
</dbReference>
<dbReference type="EMBL" id="CAJRAY010000002">
    <property type="protein sequence ID" value="CAG5076425.1"/>
    <property type="molecule type" value="Genomic_DNA"/>
</dbReference>
<dbReference type="PROSITE" id="PS51257">
    <property type="entry name" value="PROKAR_LIPOPROTEIN"/>
    <property type="match status" value="1"/>
</dbReference>
<accession>A0ABM8UZB4</accession>
<proteinExistence type="predicted"/>
<reference evidence="3 4" key="1">
    <citation type="submission" date="2021-04" db="EMBL/GenBank/DDBJ databases">
        <authorList>
            <person name="Rakotoarivonina H."/>
        </authorList>
    </citation>
    <scope>NUCLEOTIDE SEQUENCE [LARGE SCALE GENOMIC DNA]</scope>
    <source>
        <strain evidence="3 4">XE</strain>
    </source>
</reference>